<dbReference type="EMBL" id="JAEMHK010000011">
    <property type="protein sequence ID" value="MBJ6801403.1"/>
    <property type="molecule type" value="Genomic_DNA"/>
</dbReference>
<reference evidence="2 3" key="1">
    <citation type="submission" date="2020-12" db="EMBL/GenBank/DDBJ databases">
        <title>Geomonas sp. Red259, isolated from paddy soil.</title>
        <authorList>
            <person name="Xu Z."/>
            <person name="Zhang Z."/>
            <person name="Masuda Y."/>
            <person name="Itoh H."/>
            <person name="Senoo K."/>
        </authorList>
    </citation>
    <scope>NUCLEOTIDE SEQUENCE [LARGE SCALE GENOMIC DNA]</scope>
    <source>
        <strain evidence="2 3">Red259</strain>
    </source>
</reference>
<proteinExistence type="predicted"/>
<gene>
    <name evidence="2" type="ORF">JFN90_14810</name>
</gene>
<accession>A0ABS0YTW0</accession>
<protein>
    <submittedName>
        <fullName evidence="2">Uncharacterized protein</fullName>
    </submittedName>
</protein>
<evidence type="ECO:0000256" key="1">
    <source>
        <dbReference type="SAM" id="MobiDB-lite"/>
    </source>
</evidence>
<dbReference type="Proteomes" id="UP000641025">
    <property type="component" value="Unassembled WGS sequence"/>
</dbReference>
<evidence type="ECO:0000313" key="2">
    <source>
        <dbReference type="EMBL" id="MBJ6801403.1"/>
    </source>
</evidence>
<evidence type="ECO:0000313" key="3">
    <source>
        <dbReference type="Proteomes" id="UP000641025"/>
    </source>
</evidence>
<sequence length="83" mass="8708">MDYSDSSQPGQALLQPQENACCNSAAGSAFHTPDLPPSADQGSSVHDLREEAANMLRLARAHEGGGTPLSISSRQARVVLGQF</sequence>
<feature type="region of interest" description="Disordered" evidence="1">
    <location>
        <begin position="24"/>
        <end position="48"/>
    </location>
</feature>
<keyword evidence="3" id="KW-1185">Reference proteome</keyword>
<name>A0ABS0YTW0_9BACT</name>
<comment type="caution">
    <text evidence="2">The sequence shown here is derived from an EMBL/GenBank/DDBJ whole genome shotgun (WGS) entry which is preliminary data.</text>
</comment>
<dbReference type="RefSeq" id="WP_199395899.1">
    <property type="nucleotide sequence ID" value="NZ_JAEMHK010000011.1"/>
</dbReference>
<organism evidence="2 3">
    <name type="scientific">Geomonas propionica</name>
    <dbReference type="NCBI Taxonomy" id="2798582"/>
    <lineage>
        <taxon>Bacteria</taxon>
        <taxon>Pseudomonadati</taxon>
        <taxon>Thermodesulfobacteriota</taxon>
        <taxon>Desulfuromonadia</taxon>
        <taxon>Geobacterales</taxon>
        <taxon>Geobacteraceae</taxon>
        <taxon>Geomonas</taxon>
    </lineage>
</organism>